<evidence type="ECO:0000256" key="4">
    <source>
        <dbReference type="ARBA" id="ARBA00023235"/>
    </source>
</evidence>
<keyword evidence="4" id="KW-0413">Isomerase</keyword>
<evidence type="ECO:0000313" key="7">
    <source>
        <dbReference type="EMBL" id="BAN65054.1"/>
    </source>
</evidence>
<evidence type="ECO:0000256" key="3">
    <source>
        <dbReference type="ARBA" id="ARBA00023110"/>
    </source>
</evidence>
<dbReference type="VEuPathDB" id="PiroplasmaDB:BBOV_IV005210"/>
<evidence type="ECO:0000256" key="6">
    <source>
        <dbReference type="SAM" id="MobiDB-lite"/>
    </source>
</evidence>
<dbReference type="SMART" id="SM00028">
    <property type="entry name" value="TPR"/>
    <property type="match status" value="3"/>
</dbReference>
<reference evidence="7" key="1">
    <citation type="journal article" date="2014" name="BMC Genomics">
        <title>The Babesia bovis gene and promoter model: an update from full-length EST analysis.</title>
        <authorList>
            <person name="Yamagishi J."/>
            <person name="Wakaguri H."/>
            <person name="Yokoyama N."/>
            <person name="Yamashita R."/>
            <person name="Suzuki Y."/>
            <person name="Xuan X."/>
            <person name="Igarashi I."/>
        </authorList>
    </citation>
    <scope>NUCLEOTIDE SEQUENCE</scope>
    <source>
        <strain evidence="7">Texas</strain>
    </source>
</reference>
<feature type="region of interest" description="Disordered" evidence="6">
    <location>
        <begin position="1"/>
        <end position="24"/>
    </location>
</feature>
<dbReference type="InterPro" id="IPR011990">
    <property type="entry name" value="TPR-like_helical_dom_sf"/>
</dbReference>
<accession>S6BFY9</accession>
<evidence type="ECO:0000256" key="5">
    <source>
        <dbReference type="PROSITE-ProRule" id="PRU00339"/>
    </source>
</evidence>
<feature type="repeat" description="TPR" evidence="5">
    <location>
        <begin position="121"/>
        <end position="154"/>
    </location>
</feature>
<dbReference type="InterPro" id="IPR050754">
    <property type="entry name" value="FKBP4/5/8-like"/>
</dbReference>
<dbReference type="SUPFAM" id="SSF48452">
    <property type="entry name" value="TPR-like"/>
    <property type="match status" value="1"/>
</dbReference>
<keyword evidence="3" id="KW-0697">Rotamase</keyword>
<proteinExistence type="evidence at transcript level"/>
<keyword evidence="5" id="KW-0802">TPR repeat</keyword>
<dbReference type="PANTHER" id="PTHR46512:SF9">
    <property type="entry name" value="PEPTIDYLPROLYL ISOMERASE"/>
    <property type="match status" value="1"/>
</dbReference>
<organism evidence="7">
    <name type="scientific">Babesia bovis</name>
    <dbReference type="NCBI Taxonomy" id="5865"/>
    <lineage>
        <taxon>Eukaryota</taxon>
        <taxon>Sar</taxon>
        <taxon>Alveolata</taxon>
        <taxon>Apicomplexa</taxon>
        <taxon>Aconoidasida</taxon>
        <taxon>Piroplasmida</taxon>
        <taxon>Babesiidae</taxon>
        <taxon>Babesia</taxon>
    </lineage>
</organism>
<protein>
    <recommendedName>
        <fullName evidence="2">peptidylprolyl isomerase</fullName>
        <ecNumber evidence="2">5.2.1.8</ecNumber>
    </recommendedName>
</protein>
<dbReference type="PROSITE" id="PS50005">
    <property type="entry name" value="TPR"/>
    <property type="match status" value="2"/>
</dbReference>
<evidence type="ECO:0000256" key="2">
    <source>
        <dbReference type="ARBA" id="ARBA00013194"/>
    </source>
</evidence>
<sequence>MEIVEDVEVKTPAEPTGSDDSKENPIACKVRGAELFKQGDVDGAIDVWFSGLRALQFILSKKPDFERDASSAAVFIRKWEIYVGTFVDLSTNMALALLKKGHYRDAIKYCHQALKYDKSNLKAYLRLSQAHAENGEYGVAIDYCNEALRFYPDNLELRLQKKKMIEQSKEHDRSQKVVLQKVFEQLEHDPRSQGGIIATLLPYRIIKSVKSLWNRFSSIFKFVGTAFKFFYNKHVAST</sequence>
<dbReference type="AlphaFoldDB" id="S6BFY9"/>
<name>S6BFY9_BABBO</name>
<dbReference type="Pfam" id="PF13432">
    <property type="entry name" value="TPR_16"/>
    <property type="match status" value="1"/>
</dbReference>
<dbReference type="PANTHER" id="PTHR46512">
    <property type="entry name" value="PEPTIDYLPROLYL ISOMERASE"/>
    <property type="match status" value="1"/>
</dbReference>
<evidence type="ECO:0000256" key="1">
    <source>
        <dbReference type="ARBA" id="ARBA00000971"/>
    </source>
</evidence>
<dbReference type="GO" id="GO:0003755">
    <property type="term" value="F:peptidyl-prolyl cis-trans isomerase activity"/>
    <property type="evidence" value="ECO:0007669"/>
    <property type="project" value="UniProtKB-EC"/>
</dbReference>
<comment type="catalytic activity">
    <reaction evidence="1">
        <text>[protein]-peptidylproline (omega=180) = [protein]-peptidylproline (omega=0)</text>
        <dbReference type="Rhea" id="RHEA:16237"/>
        <dbReference type="Rhea" id="RHEA-COMP:10747"/>
        <dbReference type="Rhea" id="RHEA-COMP:10748"/>
        <dbReference type="ChEBI" id="CHEBI:83833"/>
        <dbReference type="ChEBI" id="CHEBI:83834"/>
        <dbReference type="EC" id="5.2.1.8"/>
    </reaction>
</comment>
<feature type="repeat" description="TPR" evidence="5">
    <location>
        <begin position="87"/>
        <end position="120"/>
    </location>
</feature>
<dbReference type="InterPro" id="IPR019734">
    <property type="entry name" value="TPR_rpt"/>
</dbReference>
<dbReference type="EC" id="5.2.1.8" evidence="2"/>
<gene>
    <name evidence="7" type="primary">BBOV_IV005210</name>
</gene>
<dbReference type="EMBL" id="AK441260">
    <property type="protein sequence ID" value="BAN65054.1"/>
    <property type="molecule type" value="mRNA"/>
</dbReference>
<dbReference type="Gene3D" id="1.25.40.10">
    <property type="entry name" value="Tetratricopeptide repeat domain"/>
    <property type="match status" value="1"/>
</dbReference>